<reference evidence="1 2" key="1">
    <citation type="submission" date="2019-11" db="EMBL/GenBank/DDBJ databases">
        <title>Whole genome sequence of Oryza granulata.</title>
        <authorList>
            <person name="Li W."/>
        </authorList>
    </citation>
    <scope>NUCLEOTIDE SEQUENCE [LARGE SCALE GENOMIC DNA]</scope>
    <source>
        <strain evidence="2">cv. Menghai</strain>
        <tissue evidence="1">Leaf</tissue>
    </source>
</reference>
<dbReference type="AlphaFoldDB" id="A0A6G1D374"/>
<proteinExistence type="predicted"/>
<sequence>MAALFKWMHAHAMDSPPNLLTDERDDLLLLQVSLRRIPASPSTKPCLLPLPHLVLPGESASICVISDRPKSRSPAASDLLNASRRNFDEATTENEQWFPMVTWTKYERGDLIDAVVNLRGEICSSSDDKAVATVAVDEQQCKEAVERLYQVAFWCVQ</sequence>
<comment type="caution">
    <text evidence="1">The sequence shown here is derived from an EMBL/GenBank/DDBJ whole genome shotgun (WGS) entry which is preliminary data.</text>
</comment>
<evidence type="ECO:0000313" key="1">
    <source>
        <dbReference type="EMBL" id="KAF0906807.1"/>
    </source>
</evidence>
<accession>A0A6G1D374</accession>
<dbReference type="Proteomes" id="UP000479710">
    <property type="component" value="Unassembled WGS sequence"/>
</dbReference>
<organism evidence="1 2">
    <name type="scientific">Oryza meyeriana var. granulata</name>
    <dbReference type="NCBI Taxonomy" id="110450"/>
    <lineage>
        <taxon>Eukaryota</taxon>
        <taxon>Viridiplantae</taxon>
        <taxon>Streptophyta</taxon>
        <taxon>Embryophyta</taxon>
        <taxon>Tracheophyta</taxon>
        <taxon>Spermatophyta</taxon>
        <taxon>Magnoliopsida</taxon>
        <taxon>Liliopsida</taxon>
        <taxon>Poales</taxon>
        <taxon>Poaceae</taxon>
        <taxon>BOP clade</taxon>
        <taxon>Oryzoideae</taxon>
        <taxon>Oryzeae</taxon>
        <taxon>Oryzinae</taxon>
        <taxon>Oryza</taxon>
        <taxon>Oryza meyeriana</taxon>
    </lineage>
</organism>
<name>A0A6G1D374_9ORYZ</name>
<keyword evidence="2" id="KW-1185">Reference proteome</keyword>
<protein>
    <submittedName>
        <fullName evidence="1">Uncharacterized protein</fullName>
    </submittedName>
</protein>
<dbReference type="EMBL" id="SPHZ02000007">
    <property type="protein sequence ID" value="KAF0906807.1"/>
    <property type="molecule type" value="Genomic_DNA"/>
</dbReference>
<dbReference type="OrthoDB" id="4062651at2759"/>
<gene>
    <name evidence="1" type="ORF">E2562_012592</name>
</gene>
<evidence type="ECO:0000313" key="2">
    <source>
        <dbReference type="Proteomes" id="UP000479710"/>
    </source>
</evidence>